<evidence type="ECO:0000256" key="1">
    <source>
        <dbReference type="SAM" id="MobiDB-lite"/>
    </source>
</evidence>
<proteinExistence type="predicted"/>
<comment type="caution">
    <text evidence="3">The sequence shown here is derived from an EMBL/GenBank/DDBJ whole genome shotgun (WGS) entry which is preliminary data.</text>
</comment>
<dbReference type="AlphaFoldDB" id="A0A813K2Y1"/>
<gene>
    <name evidence="3" type="ORF">PGLA2088_LOCUS26799</name>
</gene>
<dbReference type="Gene3D" id="1.10.245.10">
    <property type="entry name" value="SWIB/MDM2 domain"/>
    <property type="match status" value="1"/>
</dbReference>
<sequence>MPRPSSSSSSSALVPAQVQGGHGGQGGGVLVEAAPSRGKKCPREVQVCLNVADRERGFVRSVTARLDSSIPELRQALLDLQSRSKVLPYADAEEALQGLREQFARGRRQRRATAIEGGATELVPIADAAGDSSQASPSPPGPSKASAAARKEPRRAASAALAASMKQRKVGLFAEKRVSPQLEAVVKQKTISYTECVRAVWRYVKDHNLQKEGDKKVIVPDVTLKKVCHDGEFNMTKLAVFLKCHLVE</sequence>
<dbReference type="Pfam" id="PF02201">
    <property type="entry name" value="SWIB"/>
    <property type="match status" value="1"/>
</dbReference>
<dbReference type="SMART" id="SM00151">
    <property type="entry name" value="SWIB"/>
    <property type="match status" value="1"/>
</dbReference>
<dbReference type="PROSITE" id="PS51925">
    <property type="entry name" value="SWIB_MDM2"/>
    <property type="match status" value="1"/>
</dbReference>
<dbReference type="SUPFAM" id="SSF47592">
    <property type="entry name" value="SWIB/MDM2 domain"/>
    <property type="match status" value="1"/>
</dbReference>
<dbReference type="Proteomes" id="UP000626109">
    <property type="component" value="Unassembled WGS sequence"/>
</dbReference>
<reference evidence="3" key="1">
    <citation type="submission" date="2021-02" db="EMBL/GenBank/DDBJ databases">
        <authorList>
            <person name="Dougan E. K."/>
            <person name="Rhodes N."/>
            <person name="Thang M."/>
            <person name="Chan C."/>
        </authorList>
    </citation>
    <scope>NUCLEOTIDE SEQUENCE</scope>
</reference>
<feature type="compositionally biased region" description="Low complexity" evidence="1">
    <location>
        <begin position="1"/>
        <end position="11"/>
    </location>
</feature>
<name>A0A813K2Y1_POLGL</name>
<dbReference type="InterPro" id="IPR019835">
    <property type="entry name" value="SWIB_domain"/>
</dbReference>
<feature type="region of interest" description="Disordered" evidence="1">
    <location>
        <begin position="129"/>
        <end position="157"/>
    </location>
</feature>
<dbReference type="InterPro" id="IPR003121">
    <property type="entry name" value="SWIB_MDM2_domain"/>
</dbReference>
<dbReference type="EMBL" id="CAJNNW010027194">
    <property type="protein sequence ID" value="CAE8690109.1"/>
    <property type="molecule type" value="Genomic_DNA"/>
</dbReference>
<dbReference type="InterPro" id="IPR036885">
    <property type="entry name" value="SWIB_MDM2_dom_sf"/>
</dbReference>
<feature type="compositionally biased region" description="Gly residues" evidence="1">
    <location>
        <begin position="20"/>
        <end position="29"/>
    </location>
</feature>
<organism evidence="3 4">
    <name type="scientific">Polarella glacialis</name>
    <name type="common">Dinoflagellate</name>
    <dbReference type="NCBI Taxonomy" id="89957"/>
    <lineage>
        <taxon>Eukaryota</taxon>
        <taxon>Sar</taxon>
        <taxon>Alveolata</taxon>
        <taxon>Dinophyceae</taxon>
        <taxon>Suessiales</taxon>
        <taxon>Suessiaceae</taxon>
        <taxon>Polarella</taxon>
    </lineage>
</organism>
<feature type="domain" description="DM2" evidence="2">
    <location>
        <begin position="171"/>
        <end position="248"/>
    </location>
</feature>
<evidence type="ECO:0000259" key="2">
    <source>
        <dbReference type="PROSITE" id="PS51925"/>
    </source>
</evidence>
<dbReference type="PANTHER" id="PTHR13844">
    <property type="entry name" value="SWI/SNF-RELATED MATRIX-ASSOCIATED ACTIN-DEPENDENT REGULATOR OF CHROMATIN SUBFAMILY D"/>
    <property type="match status" value="1"/>
</dbReference>
<feature type="region of interest" description="Disordered" evidence="1">
    <location>
        <begin position="1"/>
        <end position="39"/>
    </location>
</feature>
<protein>
    <recommendedName>
        <fullName evidence="2">DM2 domain-containing protein</fullName>
    </recommendedName>
</protein>
<accession>A0A813K2Y1</accession>
<evidence type="ECO:0000313" key="4">
    <source>
        <dbReference type="Proteomes" id="UP000626109"/>
    </source>
</evidence>
<dbReference type="CDD" id="cd10567">
    <property type="entry name" value="SWIB-MDM2_like"/>
    <property type="match status" value="1"/>
</dbReference>
<evidence type="ECO:0000313" key="3">
    <source>
        <dbReference type="EMBL" id="CAE8690109.1"/>
    </source>
</evidence>